<accession>A0A7Y9LB29</accession>
<reference evidence="1 2" key="1">
    <citation type="submission" date="2020-07" db="EMBL/GenBank/DDBJ databases">
        <title>Sequencing the genomes of 1000 actinobacteria strains.</title>
        <authorList>
            <person name="Klenk H.-P."/>
        </authorList>
    </citation>
    <scope>NUCLEOTIDE SEQUENCE [LARGE SCALE GENOMIC DNA]</scope>
    <source>
        <strain evidence="1 2">DSM 22083</strain>
    </source>
</reference>
<dbReference type="GO" id="GO:0006355">
    <property type="term" value="P:regulation of DNA-templated transcription"/>
    <property type="evidence" value="ECO:0007669"/>
    <property type="project" value="InterPro"/>
</dbReference>
<evidence type="ECO:0000313" key="2">
    <source>
        <dbReference type="Proteomes" id="UP000569914"/>
    </source>
</evidence>
<evidence type="ECO:0000313" key="1">
    <source>
        <dbReference type="EMBL" id="NYE70393.1"/>
    </source>
</evidence>
<dbReference type="AlphaFoldDB" id="A0A7Y9LB29"/>
<dbReference type="SUPFAM" id="SSF47598">
    <property type="entry name" value="Ribbon-helix-helix"/>
    <property type="match status" value="1"/>
</dbReference>
<sequence length="98" mass="10532">MSAASNEQDLVTIAVPADVAATVNARVASGEFANQGEVVRNGLRLLTEEDAALHDPEVEEWLRTVAVPIAEATLADPTRSVAAGEVRAHFARRRARRE</sequence>
<name>A0A7Y9LB29_9ACTN</name>
<dbReference type="RefSeq" id="WP_179749802.1">
    <property type="nucleotide sequence ID" value="NZ_JACCBU010000001.1"/>
</dbReference>
<keyword evidence="2" id="KW-1185">Reference proteome</keyword>
<gene>
    <name evidence="1" type="ORF">BKA15_001722</name>
</gene>
<proteinExistence type="predicted"/>
<dbReference type="Gene3D" id="6.10.10.120">
    <property type="entry name" value="Antitoxin ParD1-like"/>
    <property type="match status" value="1"/>
</dbReference>
<organism evidence="1 2">
    <name type="scientific">Microlunatus parietis</name>
    <dbReference type="NCBI Taxonomy" id="682979"/>
    <lineage>
        <taxon>Bacteria</taxon>
        <taxon>Bacillati</taxon>
        <taxon>Actinomycetota</taxon>
        <taxon>Actinomycetes</taxon>
        <taxon>Propionibacteriales</taxon>
        <taxon>Propionibacteriaceae</taxon>
        <taxon>Microlunatus</taxon>
    </lineage>
</organism>
<dbReference type="Proteomes" id="UP000569914">
    <property type="component" value="Unassembled WGS sequence"/>
</dbReference>
<dbReference type="InterPro" id="IPR038296">
    <property type="entry name" value="ParD_sf"/>
</dbReference>
<dbReference type="InterPro" id="IPR010985">
    <property type="entry name" value="Ribbon_hlx_hlx"/>
</dbReference>
<protein>
    <submittedName>
        <fullName evidence="1">Arc/MetJ-type ribon-helix-helix transcriptional regulator</fullName>
    </submittedName>
</protein>
<comment type="caution">
    <text evidence="1">The sequence shown here is derived from an EMBL/GenBank/DDBJ whole genome shotgun (WGS) entry which is preliminary data.</text>
</comment>
<dbReference type="EMBL" id="JACCBU010000001">
    <property type="protein sequence ID" value="NYE70393.1"/>
    <property type="molecule type" value="Genomic_DNA"/>
</dbReference>